<dbReference type="AlphaFoldDB" id="A0A3P7RT84"/>
<feature type="transmembrane region" description="Helical" evidence="19">
    <location>
        <begin position="52"/>
        <end position="71"/>
    </location>
</feature>
<feature type="binding site" evidence="17">
    <location>
        <begin position="91"/>
        <end position="92"/>
    </location>
    <ligand>
        <name>ATP</name>
        <dbReference type="ChEBI" id="CHEBI:30616"/>
    </ligand>
</feature>
<dbReference type="CDD" id="cd14265">
    <property type="entry name" value="UDPK_IM_like"/>
    <property type="match status" value="1"/>
</dbReference>
<evidence type="ECO:0000256" key="7">
    <source>
        <dbReference type="ARBA" id="ARBA00022741"/>
    </source>
</evidence>
<dbReference type="EC" id="2.7.1.66" evidence="20"/>
<feature type="binding site" evidence="18">
    <location>
        <position position="24"/>
    </location>
    <ligand>
        <name>a divalent metal cation</name>
        <dbReference type="ChEBI" id="CHEBI:60240"/>
    </ligand>
</feature>
<evidence type="ECO:0000256" key="12">
    <source>
        <dbReference type="ARBA" id="ARBA00023136"/>
    </source>
</evidence>
<feature type="binding site" evidence="17">
    <location>
        <position position="24"/>
    </location>
    <ligand>
        <name>ATP</name>
        <dbReference type="ChEBI" id="CHEBI:30616"/>
    </ligand>
</feature>
<dbReference type="OrthoDB" id="9789934at2"/>
<comment type="cofactor">
    <cofactor evidence="18">
        <name>Mg(2+)</name>
        <dbReference type="ChEBI" id="CHEBI:18420"/>
    </cofactor>
    <text evidence="18">Mn(2+), Zn(2+), Cd(2+) and Co(2+) support activity to lesser extents.</text>
</comment>
<comment type="similarity">
    <text evidence="2">Belongs to the bacterial diacylglycerol kinase family.</text>
</comment>
<evidence type="ECO:0000256" key="6">
    <source>
        <dbReference type="ARBA" id="ARBA00022692"/>
    </source>
</evidence>
<keyword evidence="4" id="KW-0444">Lipid biosynthesis</keyword>
<dbReference type="InterPro" id="IPR000829">
    <property type="entry name" value="DAGK"/>
</dbReference>
<dbReference type="GO" id="GO:0046872">
    <property type="term" value="F:metal ion binding"/>
    <property type="evidence" value="ECO:0007669"/>
    <property type="project" value="UniProtKB-KW"/>
</dbReference>
<dbReference type="GO" id="GO:0005524">
    <property type="term" value="F:ATP binding"/>
    <property type="evidence" value="ECO:0007669"/>
    <property type="project" value="UniProtKB-KW"/>
</dbReference>
<evidence type="ECO:0000256" key="3">
    <source>
        <dbReference type="ARBA" id="ARBA00022475"/>
    </source>
</evidence>
<evidence type="ECO:0000256" key="2">
    <source>
        <dbReference type="ARBA" id="ARBA00005967"/>
    </source>
</evidence>
<evidence type="ECO:0000256" key="10">
    <source>
        <dbReference type="ARBA" id="ARBA00022989"/>
    </source>
</evidence>
<dbReference type="Pfam" id="PF01219">
    <property type="entry name" value="DAGK_prokar"/>
    <property type="match status" value="1"/>
</dbReference>
<dbReference type="KEGG" id="cbar:PATL70BA_0258"/>
<keyword evidence="10 19" id="KW-1133">Transmembrane helix</keyword>
<evidence type="ECO:0000256" key="4">
    <source>
        <dbReference type="ARBA" id="ARBA00022516"/>
    </source>
</evidence>
<keyword evidence="5 20" id="KW-0808">Transferase</keyword>
<keyword evidence="12 19" id="KW-0472">Membrane</keyword>
<evidence type="ECO:0000313" key="20">
    <source>
        <dbReference type="EMBL" id="VDN46102.1"/>
    </source>
</evidence>
<evidence type="ECO:0000256" key="9">
    <source>
        <dbReference type="ARBA" id="ARBA00022840"/>
    </source>
</evidence>
<keyword evidence="13" id="KW-0594">Phospholipid biosynthesis</keyword>
<dbReference type="GO" id="GO:0008654">
    <property type="term" value="P:phospholipid biosynthetic process"/>
    <property type="evidence" value="ECO:0007669"/>
    <property type="project" value="UniProtKB-KW"/>
</dbReference>
<evidence type="ECO:0000256" key="8">
    <source>
        <dbReference type="ARBA" id="ARBA00022777"/>
    </source>
</evidence>
<dbReference type="Proteomes" id="UP000279029">
    <property type="component" value="Chromosome"/>
</dbReference>
<keyword evidence="18" id="KW-0460">Magnesium</keyword>
<feature type="binding site" evidence="16">
    <location>
        <position position="65"/>
    </location>
    <ligand>
        <name>substrate</name>
    </ligand>
</feature>
<evidence type="ECO:0000256" key="14">
    <source>
        <dbReference type="ARBA" id="ARBA00023264"/>
    </source>
</evidence>
<keyword evidence="7 17" id="KW-0547">Nucleotide-binding</keyword>
<dbReference type="PROSITE" id="PS01069">
    <property type="entry name" value="DAGK_PROKAR"/>
    <property type="match status" value="1"/>
</dbReference>
<feature type="transmembrane region" description="Helical" evidence="19">
    <location>
        <begin position="92"/>
        <end position="114"/>
    </location>
</feature>
<accession>A0A3P7RT84</accession>
<keyword evidence="11" id="KW-0443">Lipid metabolism</keyword>
<dbReference type="EMBL" id="LR130778">
    <property type="protein sequence ID" value="VDN46102.1"/>
    <property type="molecule type" value="Genomic_DNA"/>
</dbReference>
<proteinExistence type="inferred from homology"/>
<evidence type="ECO:0000256" key="5">
    <source>
        <dbReference type="ARBA" id="ARBA00022679"/>
    </source>
</evidence>
<dbReference type="RefSeq" id="WP_125135670.1">
    <property type="nucleotide sequence ID" value="NZ_LR130778.1"/>
</dbReference>
<evidence type="ECO:0000256" key="13">
    <source>
        <dbReference type="ARBA" id="ARBA00023209"/>
    </source>
</evidence>
<feature type="binding site" evidence="18">
    <location>
        <position position="72"/>
    </location>
    <ligand>
        <name>a divalent metal cation</name>
        <dbReference type="ChEBI" id="CHEBI:60240"/>
    </ligand>
</feature>
<dbReference type="GO" id="GO:0036433">
    <property type="term" value="F:di-trans, poly-cis-undecaprenol kinase activity"/>
    <property type="evidence" value="ECO:0007669"/>
    <property type="project" value="UniProtKB-EC"/>
</dbReference>
<dbReference type="GO" id="GO:0005886">
    <property type="term" value="C:plasma membrane"/>
    <property type="evidence" value="ECO:0007669"/>
    <property type="project" value="UniProtKB-SubCell"/>
</dbReference>
<dbReference type="InterPro" id="IPR036945">
    <property type="entry name" value="DAGK_sf"/>
</dbReference>
<reference evidence="20 21" key="1">
    <citation type="submission" date="2018-09" db="EMBL/GenBank/DDBJ databases">
        <authorList>
            <person name="Postec A."/>
        </authorList>
    </citation>
    <scope>NUCLEOTIDE SEQUENCE [LARGE SCALE GENOMIC DNA]</scope>
    <source>
        <strain evidence="20">70B-A</strain>
    </source>
</reference>
<name>A0A3P7RT84_9FIRM</name>
<gene>
    <name evidence="20" type="primary">unpK</name>
    <name evidence="20" type="ORF">PATL70BA_0258</name>
</gene>
<dbReference type="PANTHER" id="PTHR34299:SF1">
    <property type="entry name" value="DIACYLGLYCEROL KINASE"/>
    <property type="match status" value="1"/>
</dbReference>
<evidence type="ECO:0000256" key="1">
    <source>
        <dbReference type="ARBA" id="ARBA00004651"/>
    </source>
</evidence>
<keyword evidence="14" id="KW-1208">Phospholipid metabolism</keyword>
<evidence type="ECO:0000256" key="19">
    <source>
        <dbReference type="SAM" id="Phobius"/>
    </source>
</evidence>
<dbReference type="Gene3D" id="1.10.287.3610">
    <property type="match status" value="1"/>
</dbReference>
<keyword evidence="21" id="KW-1185">Reference proteome</keyword>
<feature type="binding site" evidence="17">
    <location>
        <position position="72"/>
    </location>
    <ligand>
        <name>ATP</name>
        <dbReference type="ChEBI" id="CHEBI:30616"/>
    </ligand>
</feature>
<evidence type="ECO:0000256" key="18">
    <source>
        <dbReference type="PIRSR" id="PIRSR600829-4"/>
    </source>
</evidence>
<dbReference type="InterPro" id="IPR033717">
    <property type="entry name" value="UDPK"/>
</dbReference>
<keyword evidence="18" id="KW-0479">Metal-binding</keyword>
<evidence type="ECO:0000256" key="16">
    <source>
        <dbReference type="PIRSR" id="PIRSR600829-2"/>
    </source>
</evidence>
<keyword evidence="6 19" id="KW-0812">Transmembrane</keyword>
<dbReference type="PANTHER" id="PTHR34299">
    <property type="entry name" value="DIACYLGLYCEROL KINASE"/>
    <property type="match status" value="1"/>
</dbReference>
<evidence type="ECO:0000256" key="11">
    <source>
        <dbReference type="ARBA" id="ARBA00023098"/>
    </source>
</evidence>
<protein>
    <submittedName>
        <fullName evidence="20">Undecaprenol kinase</fullName>
        <ecNumber evidence="20">2.7.1.66</ecNumber>
    </submittedName>
</protein>
<keyword evidence="3" id="KW-1003">Cell membrane</keyword>
<evidence type="ECO:0000313" key="21">
    <source>
        <dbReference type="Proteomes" id="UP000279029"/>
    </source>
</evidence>
<feature type="active site" description="Proton acceptor" evidence="15">
    <location>
        <position position="65"/>
    </location>
</feature>
<evidence type="ECO:0000256" key="17">
    <source>
        <dbReference type="PIRSR" id="PIRSR600829-3"/>
    </source>
</evidence>
<sequence length="118" mass="13083">MKNRNLRSSFSHAFNGIIQAFKTERNVKLHTMFGLLAILFGVYFRISVLEWLIVVLTIGFVIVAELLNTAIEYTVDMVCGKTYNELAKYSKDIAAGATLVAAIVAMIIGAIIFIPKII</sequence>
<keyword evidence="9 17" id="KW-0067">ATP-binding</keyword>
<keyword evidence="8 20" id="KW-0418">Kinase</keyword>
<feature type="transmembrane region" description="Helical" evidence="19">
    <location>
        <begin position="29"/>
        <end position="46"/>
    </location>
</feature>
<organism evidence="20 21">
    <name type="scientific">Petrocella atlantisensis</name>
    <dbReference type="NCBI Taxonomy" id="2173034"/>
    <lineage>
        <taxon>Bacteria</taxon>
        <taxon>Bacillati</taxon>
        <taxon>Bacillota</taxon>
        <taxon>Clostridia</taxon>
        <taxon>Lachnospirales</taxon>
        <taxon>Vallitaleaceae</taxon>
        <taxon>Petrocella</taxon>
    </lineage>
</organism>
<evidence type="ECO:0000256" key="15">
    <source>
        <dbReference type="PIRSR" id="PIRSR600829-1"/>
    </source>
</evidence>
<comment type="subcellular location">
    <subcellularLocation>
        <location evidence="1">Cell membrane</location>
        <topology evidence="1">Multi-pass membrane protein</topology>
    </subcellularLocation>
</comment>